<dbReference type="InterPro" id="IPR017501">
    <property type="entry name" value="Phage_infect_YhgE_C"/>
</dbReference>
<feature type="domain" description="ABC-2 type transporter transmembrane" evidence="7">
    <location>
        <begin position="558"/>
        <end position="667"/>
    </location>
</feature>
<dbReference type="OrthoDB" id="9811483at2"/>
<evidence type="ECO:0000313" key="10">
    <source>
        <dbReference type="Proteomes" id="UP000243494"/>
    </source>
</evidence>
<name>A0A371ITV5_9FIRM</name>
<dbReference type="InterPro" id="IPR013525">
    <property type="entry name" value="ABC2_TM"/>
</dbReference>
<dbReference type="AlphaFoldDB" id="A0A371ITV5"/>
<protein>
    <submittedName>
        <fullName evidence="9">YhgE/Pip domain-containing protein</fullName>
    </submittedName>
</protein>
<feature type="transmembrane region" description="Helical" evidence="6">
    <location>
        <begin position="521"/>
        <end position="538"/>
    </location>
</feature>
<dbReference type="Proteomes" id="UP000243494">
    <property type="component" value="Unassembled WGS sequence"/>
</dbReference>
<sequence length="716" mass="80324">MKNILKIFFSDLKSMKKNKVVVFIMVGLCILPSLYAWVNLYACWDPYSNTGNLPVVVVNGDEGSTFNDKYINTGDKIVENLKKNDSIGWVFEDEWQANNGLNNGKYYALVKIPADYTRKLLTLASTDPQKPNIIYKENEKANAIANKITQVAVSKLSNEIKSNFIETVYKESIEVINDMGKKLEENKPQIVNIQKVLNNTSKDLDKVSGHINDVNSNSNDFIAYIKTIQDDLPTVLDMINNLQNIVHCSKNLNLYTKQSINDISNNLNNDIMQMQNTNTRIKELINNLKIETNNNEKLDIADQIDNLYESLNNSIIVQLKILNLVYDFSNNAGINNLMNLLKSVQDNTAQRTEILKEIINDINNNTTKEDLNKSIDRLYNLSSETGDLLITVSNNLYSNTLPAFDRILDGLSIGLDNIDLMVETSKNIVPKLNSISNFAIATNKLSIKQANELNKKINELNDDLKKLIEDTDGFNDKNVNDMLDLMSKDPELISSFMSSPIDVVEEDVYDTVSFGFGLTPFYTVLAIWIGTLLAACLLKPEMDEEDKKRGKIKYHQEHFGKMLTLLFISVIQALIIMTGNILLIGVKPDNLFITYLFTMMTSLTFTVIIFTLVSMLGSVGKAAAVIMMVFQIAGSGGIYPIETNPEIFGILQPLWPFTYAMAGLREGLSGAIPADVFKNLGSLSAFILIFLLMLLIKKPVNKVASYLNEIFEKAGI</sequence>
<dbReference type="Gene3D" id="3.40.1710.10">
    <property type="entry name" value="abc type-2 transporter like domain"/>
    <property type="match status" value="1"/>
</dbReference>
<evidence type="ECO:0000313" key="9">
    <source>
        <dbReference type="EMBL" id="RDY23917.1"/>
    </source>
</evidence>
<feature type="transmembrane region" description="Helical" evidence="6">
    <location>
        <begin position="592"/>
        <end position="615"/>
    </location>
</feature>
<feature type="transmembrane region" description="Helical" evidence="6">
    <location>
        <begin position="559"/>
        <end position="586"/>
    </location>
</feature>
<reference evidence="9 10" key="1">
    <citation type="journal article" date="2017" name="Genome Announc.">
        <title>Draft Genome Sequence of Romboutsia maritimum sp. nov. Strain CCRI-22766(T), Isolated from Coastal Estuarine Mud.</title>
        <authorList>
            <person name="Maheux A.F."/>
            <person name="Boudreau D.K."/>
            <person name="Berube E."/>
            <person name="Boissinot M."/>
            <person name="Raymond F."/>
            <person name="Brodeur S."/>
            <person name="Corbeil J."/>
            <person name="Brightwell G."/>
            <person name="Broda D."/>
            <person name="Omar R.F."/>
            <person name="Bergeron M.G."/>
        </authorList>
    </citation>
    <scope>NUCLEOTIDE SEQUENCE [LARGE SCALE GENOMIC DNA]</scope>
    <source>
        <strain evidence="9 10">CCRI-22766</strain>
    </source>
</reference>
<comment type="subcellular location">
    <subcellularLocation>
        <location evidence="1">Membrane</location>
        <topology evidence="1">Multi-pass membrane protein</topology>
    </subcellularLocation>
</comment>
<evidence type="ECO:0000256" key="1">
    <source>
        <dbReference type="ARBA" id="ARBA00004141"/>
    </source>
</evidence>
<dbReference type="PANTHER" id="PTHR43077">
    <property type="entry name" value="TRANSPORT PERMEASE YVFS-RELATED"/>
    <property type="match status" value="1"/>
</dbReference>
<dbReference type="GO" id="GO:0140359">
    <property type="term" value="F:ABC-type transporter activity"/>
    <property type="evidence" value="ECO:0007669"/>
    <property type="project" value="InterPro"/>
</dbReference>
<dbReference type="InterPro" id="IPR051328">
    <property type="entry name" value="T7SS_ABC-Transporter"/>
</dbReference>
<evidence type="ECO:0000256" key="2">
    <source>
        <dbReference type="ARBA" id="ARBA00022692"/>
    </source>
</evidence>
<comment type="caution">
    <text evidence="9">The sequence shown here is derived from an EMBL/GenBank/DDBJ whole genome shotgun (WGS) entry which is preliminary data.</text>
</comment>
<dbReference type="PANTHER" id="PTHR43077:SF10">
    <property type="entry name" value="TRANSPORT PERMEASE PROTEIN"/>
    <property type="match status" value="1"/>
</dbReference>
<evidence type="ECO:0000256" key="5">
    <source>
        <dbReference type="SAM" id="Coils"/>
    </source>
</evidence>
<organism evidence="9 10">
    <name type="scientific">Romboutsia maritimum</name>
    <dbReference type="NCBI Taxonomy" id="2020948"/>
    <lineage>
        <taxon>Bacteria</taxon>
        <taxon>Bacillati</taxon>
        <taxon>Bacillota</taxon>
        <taxon>Clostridia</taxon>
        <taxon>Peptostreptococcales</taxon>
        <taxon>Peptostreptococcaceae</taxon>
        <taxon>Romboutsia</taxon>
    </lineage>
</organism>
<evidence type="ECO:0000256" key="6">
    <source>
        <dbReference type="SAM" id="Phobius"/>
    </source>
</evidence>
<proteinExistence type="predicted"/>
<dbReference type="NCBIfam" id="TIGR03062">
    <property type="entry name" value="pip_yhgE_Cterm"/>
    <property type="match status" value="1"/>
</dbReference>
<feature type="coiled-coil region" evidence="5">
    <location>
        <begin position="443"/>
        <end position="477"/>
    </location>
</feature>
<feature type="transmembrane region" description="Helical" evidence="6">
    <location>
        <begin position="676"/>
        <end position="696"/>
    </location>
</feature>
<dbReference type="GO" id="GO:0016020">
    <property type="term" value="C:membrane"/>
    <property type="evidence" value="ECO:0007669"/>
    <property type="project" value="UniProtKB-SubCell"/>
</dbReference>
<keyword evidence="5" id="KW-0175">Coiled coil</keyword>
<feature type="transmembrane region" description="Helical" evidence="6">
    <location>
        <begin position="622"/>
        <end position="641"/>
    </location>
</feature>
<dbReference type="NCBIfam" id="TIGR03061">
    <property type="entry name" value="pip_yhgE_Nterm"/>
    <property type="match status" value="1"/>
</dbReference>
<dbReference type="Pfam" id="PF01061">
    <property type="entry name" value="ABC2_membrane"/>
    <property type="match status" value="1"/>
</dbReference>
<feature type="coiled-coil region" evidence="5">
    <location>
        <begin position="271"/>
        <end position="301"/>
    </location>
</feature>
<evidence type="ECO:0000259" key="8">
    <source>
        <dbReference type="Pfam" id="PF12698"/>
    </source>
</evidence>
<accession>A0A371ITV5</accession>
<dbReference type="EMBL" id="NOJZ02000007">
    <property type="protein sequence ID" value="RDY23917.1"/>
    <property type="molecule type" value="Genomic_DNA"/>
</dbReference>
<dbReference type="Pfam" id="PF12698">
    <property type="entry name" value="ABC2_membrane_3"/>
    <property type="match status" value="1"/>
</dbReference>
<dbReference type="RefSeq" id="WP_095405041.1">
    <property type="nucleotide sequence ID" value="NZ_NOJZ02000007.1"/>
</dbReference>
<dbReference type="InterPro" id="IPR017500">
    <property type="entry name" value="Phage_infect_YhgE_N"/>
</dbReference>
<keyword evidence="2 6" id="KW-0812">Transmembrane</keyword>
<gene>
    <name evidence="9" type="ORF">CHF27_006075</name>
</gene>
<keyword evidence="4 6" id="KW-0472">Membrane</keyword>
<evidence type="ECO:0000259" key="7">
    <source>
        <dbReference type="Pfam" id="PF01061"/>
    </source>
</evidence>
<feature type="domain" description="ABC-2 type transporter transmembrane" evidence="8">
    <location>
        <begin position="29"/>
        <end position="193"/>
    </location>
</feature>
<evidence type="ECO:0000256" key="4">
    <source>
        <dbReference type="ARBA" id="ARBA00023136"/>
    </source>
</evidence>
<keyword evidence="10" id="KW-1185">Reference proteome</keyword>
<keyword evidence="3 6" id="KW-1133">Transmembrane helix</keyword>
<evidence type="ECO:0000256" key="3">
    <source>
        <dbReference type="ARBA" id="ARBA00022989"/>
    </source>
</evidence>